<evidence type="ECO:0000259" key="5">
    <source>
        <dbReference type="PROSITE" id="PS51471"/>
    </source>
</evidence>
<name>A0A5N5KTZ9_9ROSI</name>
<evidence type="ECO:0000313" key="6">
    <source>
        <dbReference type="EMBL" id="KAB5533802.1"/>
    </source>
</evidence>
<dbReference type="SUPFAM" id="SSF51197">
    <property type="entry name" value="Clavaminate synthase-like"/>
    <property type="match status" value="1"/>
</dbReference>
<dbReference type="InterPro" id="IPR027443">
    <property type="entry name" value="IPNS-like_sf"/>
</dbReference>
<keyword evidence="4" id="KW-0560">Oxidoreductase</keyword>
<evidence type="ECO:0000313" key="7">
    <source>
        <dbReference type="Proteomes" id="UP000326939"/>
    </source>
</evidence>
<dbReference type="GO" id="GO:0031418">
    <property type="term" value="F:L-ascorbic acid binding"/>
    <property type="evidence" value="ECO:0007669"/>
    <property type="project" value="UniProtKB-KW"/>
</dbReference>
<evidence type="ECO:0000256" key="4">
    <source>
        <dbReference type="RuleBase" id="RU003682"/>
    </source>
</evidence>
<dbReference type="Pfam" id="PF03171">
    <property type="entry name" value="2OG-FeII_Oxy"/>
    <property type="match status" value="1"/>
</dbReference>
<dbReference type="EMBL" id="VDCV01000011">
    <property type="protein sequence ID" value="KAB5533802.1"/>
    <property type="molecule type" value="Genomic_DNA"/>
</dbReference>
<dbReference type="GO" id="GO:0046872">
    <property type="term" value="F:metal ion binding"/>
    <property type="evidence" value="ECO:0007669"/>
    <property type="project" value="UniProtKB-KW"/>
</dbReference>
<dbReference type="Proteomes" id="UP000326939">
    <property type="component" value="Chromosome 11"/>
</dbReference>
<gene>
    <name evidence="6" type="ORF">DKX38_016888</name>
</gene>
<keyword evidence="7" id="KW-1185">Reference proteome</keyword>
<comment type="similarity">
    <text evidence="4">Belongs to the iron/ascorbate-dependent oxidoreductase family.</text>
</comment>
<dbReference type="AlphaFoldDB" id="A0A5N5KTZ9"/>
<reference evidence="7" key="1">
    <citation type="journal article" date="2019" name="Gigascience">
        <title>De novo genome assembly of the endangered Acer yangbiense, a plant species with extremely small populations endemic to Yunnan Province, China.</title>
        <authorList>
            <person name="Yang J."/>
            <person name="Wariss H.M."/>
            <person name="Tao L."/>
            <person name="Zhang R."/>
            <person name="Yun Q."/>
            <person name="Hollingsworth P."/>
            <person name="Dao Z."/>
            <person name="Luo G."/>
            <person name="Guo H."/>
            <person name="Ma Y."/>
            <person name="Sun W."/>
        </authorList>
    </citation>
    <scope>NUCLEOTIDE SEQUENCE [LARGE SCALE GENOMIC DNA]</scope>
    <source>
        <strain evidence="7">cv. br00</strain>
    </source>
</reference>
<feature type="domain" description="Fe2OG dioxygenase" evidence="5">
    <location>
        <begin position="254"/>
        <end position="354"/>
    </location>
</feature>
<sequence>MDIFFESLGYLVVRLVGYTAGQWVQLEFWLVCRFLEGGCLRFTSSSCNRAKPKAADNVFGLNMVTMRFCLTGLQNSSDIPPHFQPSPPYGRRLSATCDLLVFPSPELSLVVNCTKLSYVVMASATWADHRGVEGKVRDNILHSNKGKAFLVFRGKPREEEREIRLDQDSSFSEGCCLQTEAETSTVLDWRDYFDHHTLPLSRRDPSRWPHFPSNYRQVVARYSDELKMVAQKLLGLISESLGLPTSCIEDAVGEFYQNITISYYPACPQPHLTLGLQSHSDMGAITLLIQDHVGGLQIFKDSQWITVHPQSHAILVILADQMEIITNGKYRSAQHRAITNSSSPRLSVATFHDPAKTAKISPASELISSSSPPKYREVKYGDYVSSWYTKGPKGKRNIDALLVNS</sequence>
<evidence type="ECO:0000256" key="2">
    <source>
        <dbReference type="ARBA" id="ARBA00022896"/>
    </source>
</evidence>
<dbReference type="PANTHER" id="PTHR47991">
    <property type="entry name" value="OXOGLUTARATE/IRON-DEPENDENT DIOXYGENASE"/>
    <property type="match status" value="1"/>
</dbReference>
<dbReference type="InterPro" id="IPR044861">
    <property type="entry name" value="IPNS-like_FE2OG_OXY"/>
</dbReference>
<dbReference type="InterPro" id="IPR005123">
    <property type="entry name" value="Oxoglu/Fe-dep_dioxygenase_dom"/>
</dbReference>
<comment type="caution">
    <text evidence="6">The sequence shown here is derived from an EMBL/GenBank/DDBJ whole genome shotgun (WGS) entry which is preliminary data.</text>
</comment>
<dbReference type="InterPro" id="IPR050295">
    <property type="entry name" value="Plant_2OG-oxidoreductases"/>
</dbReference>
<accession>A0A5N5KTZ9</accession>
<keyword evidence="3 4" id="KW-0408">Iron</keyword>
<keyword evidence="2" id="KW-0847">Vitamin C</keyword>
<keyword evidence="1 4" id="KW-0479">Metal-binding</keyword>
<evidence type="ECO:0000256" key="1">
    <source>
        <dbReference type="ARBA" id="ARBA00022723"/>
    </source>
</evidence>
<dbReference type="GO" id="GO:0016491">
    <property type="term" value="F:oxidoreductase activity"/>
    <property type="evidence" value="ECO:0007669"/>
    <property type="project" value="UniProtKB-KW"/>
</dbReference>
<dbReference type="PROSITE" id="PS51471">
    <property type="entry name" value="FE2OG_OXY"/>
    <property type="match status" value="1"/>
</dbReference>
<dbReference type="Gene3D" id="2.60.120.330">
    <property type="entry name" value="B-lactam Antibiotic, Isopenicillin N Synthase, Chain"/>
    <property type="match status" value="1"/>
</dbReference>
<evidence type="ECO:0000256" key="3">
    <source>
        <dbReference type="ARBA" id="ARBA00023004"/>
    </source>
</evidence>
<proteinExistence type="inferred from homology"/>
<organism evidence="6 7">
    <name type="scientific">Salix brachista</name>
    <dbReference type="NCBI Taxonomy" id="2182728"/>
    <lineage>
        <taxon>Eukaryota</taxon>
        <taxon>Viridiplantae</taxon>
        <taxon>Streptophyta</taxon>
        <taxon>Embryophyta</taxon>
        <taxon>Tracheophyta</taxon>
        <taxon>Spermatophyta</taxon>
        <taxon>Magnoliopsida</taxon>
        <taxon>eudicotyledons</taxon>
        <taxon>Gunneridae</taxon>
        <taxon>Pentapetalae</taxon>
        <taxon>rosids</taxon>
        <taxon>fabids</taxon>
        <taxon>Malpighiales</taxon>
        <taxon>Salicaceae</taxon>
        <taxon>Saliceae</taxon>
        <taxon>Salix</taxon>
    </lineage>
</organism>
<protein>
    <recommendedName>
        <fullName evidence="5">Fe2OG dioxygenase domain-containing protein</fullName>
    </recommendedName>
</protein>